<proteinExistence type="predicted"/>
<keyword evidence="1" id="KW-1133">Transmembrane helix</keyword>
<evidence type="ECO:0000256" key="1">
    <source>
        <dbReference type="SAM" id="Phobius"/>
    </source>
</evidence>
<evidence type="ECO:0000313" key="3">
    <source>
        <dbReference type="Proteomes" id="UP000321400"/>
    </source>
</evidence>
<dbReference type="OrthoDB" id="2380880at2"/>
<dbReference type="Proteomes" id="UP000321400">
    <property type="component" value="Unassembled WGS sequence"/>
</dbReference>
<comment type="caution">
    <text evidence="2">The sequence shown here is derived from an EMBL/GenBank/DDBJ whole genome shotgun (WGS) entry which is preliminary data.</text>
</comment>
<evidence type="ECO:0000313" key="2">
    <source>
        <dbReference type="EMBL" id="GEN57403.1"/>
    </source>
</evidence>
<dbReference type="EMBL" id="BJYE01000025">
    <property type="protein sequence ID" value="GEN57403.1"/>
    <property type="molecule type" value="Genomic_DNA"/>
</dbReference>
<organism evidence="2 3">
    <name type="scientific">Halolactibacillus alkaliphilus</name>
    <dbReference type="NCBI Taxonomy" id="442899"/>
    <lineage>
        <taxon>Bacteria</taxon>
        <taxon>Bacillati</taxon>
        <taxon>Bacillota</taxon>
        <taxon>Bacilli</taxon>
        <taxon>Bacillales</taxon>
        <taxon>Bacillaceae</taxon>
        <taxon>Halolactibacillus</taxon>
    </lineage>
</organism>
<gene>
    <name evidence="2" type="ORF">HAL01_18670</name>
</gene>
<feature type="transmembrane region" description="Helical" evidence="1">
    <location>
        <begin position="120"/>
        <end position="140"/>
    </location>
</feature>
<feature type="transmembrane region" description="Helical" evidence="1">
    <location>
        <begin position="63"/>
        <end position="85"/>
    </location>
</feature>
<dbReference type="STRING" id="442899.SAMN05720591_10778"/>
<keyword evidence="3" id="KW-1185">Reference proteome</keyword>
<protein>
    <submittedName>
        <fullName evidence="2">Uncharacterized protein</fullName>
    </submittedName>
</protein>
<feature type="transmembrane region" description="Helical" evidence="1">
    <location>
        <begin position="171"/>
        <end position="187"/>
    </location>
</feature>
<keyword evidence="1" id="KW-0472">Membrane</keyword>
<feature type="transmembrane region" description="Helical" evidence="1">
    <location>
        <begin position="146"/>
        <end position="164"/>
    </location>
</feature>
<keyword evidence="1" id="KW-0812">Transmembrane</keyword>
<reference evidence="2 3" key="1">
    <citation type="submission" date="2019-07" db="EMBL/GenBank/DDBJ databases">
        <title>Whole genome shotgun sequence of Halolactibacillus alkaliphilus NBRC 103919.</title>
        <authorList>
            <person name="Hosoyama A."/>
            <person name="Uohara A."/>
            <person name="Ohji S."/>
            <person name="Ichikawa N."/>
        </authorList>
    </citation>
    <scope>NUCLEOTIDE SEQUENCE [LARGE SCALE GENOMIC DNA]</scope>
    <source>
        <strain evidence="2 3">NBRC 103919</strain>
    </source>
</reference>
<dbReference type="RefSeq" id="WP_089800780.1">
    <property type="nucleotide sequence ID" value="NZ_BJYE01000025.1"/>
</dbReference>
<dbReference type="AlphaFoldDB" id="A0A511X380"/>
<accession>A0A511X380</accession>
<name>A0A511X380_9BACI</name>
<feature type="transmembrane region" description="Helical" evidence="1">
    <location>
        <begin position="91"/>
        <end position="113"/>
    </location>
</feature>
<sequence length="188" mass="21335">MDENRKQTIIHEIKYWKTNHLLPTHYCDFLLALYTEGSGDVEEEREDLLVDERHKTSDQGLMLLLPHLFSLLMMAIIPLMLSMLLLVNLSILTQISMIVASMVVVTLFYMLALRIQALKVPYSAAIFFISMLLAGLFMSSFFQPAYIYRIAVFASFSLLGLIIGGMKKDKWLLIVTVIILGLGIVGIF</sequence>